<dbReference type="Proteomes" id="UP000231990">
    <property type="component" value="Unassembled WGS sequence"/>
</dbReference>
<dbReference type="EMBL" id="NPDY01000005">
    <property type="protein sequence ID" value="PJZ70153.1"/>
    <property type="molecule type" value="Genomic_DNA"/>
</dbReference>
<evidence type="ECO:0000313" key="2">
    <source>
        <dbReference type="EMBL" id="PJZ73342.1"/>
    </source>
</evidence>
<dbReference type="EMBL" id="NPDZ01000005">
    <property type="protein sequence ID" value="PJZ73342.1"/>
    <property type="molecule type" value="Genomic_DNA"/>
</dbReference>
<dbReference type="Proteomes" id="UP000231962">
    <property type="component" value="Unassembled WGS sequence"/>
</dbReference>
<protein>
    <submittedName>
        <fullName evidence="2">Uncharacterized protein</fullName>
    </submittedName>
</protein>
<dbReference type="OrthoDB" id="340768at2"/>
<evidence type="ECO:0000313" key="1">
    <source>
        <dbReference type="EMBL" id="PJZ70153.1"/>
    </source>
</evidence>
<dbReference type="NCBIfam" id="NF047692">
    <property type="entry name" value="LIC11631_fam"/>
    <property type="match status" value="1"/>
</dbReference>
<keyword evidence="3" id="KW-1185">Reference proteome</keyword>
<accession>A0A2M9ZMM5</accession>
<dbReference type="AlphaFoldDB" id="A0A2M9ZMM5"/>
<reference evidence="3 4" key="1">
    <citation type="submission" date="2017-07" db="EMBL/GenBank/DDBJ databases">
        <title>Leptospira spp. isolated from tropical soils.</title>
        <authorList>
            <person name="Thibeaux R."/>
            <person name="Iraola G."/>
            <person name="Ferres I."/>
            <person name="Bierque E."/>
            <person name="Girault D."/>
            <person name="Soupe-Gilbert M.-E."/>
            <person name="Picardeau M."/>
            <person name="Goarant C."/>
        </authorList>
    </citation>
    <scope>NUCLEOTIDE SEQUENCE [LARGE SCALE GENOMIC DNA]</scope>
    <source>
        <strain evidence="2 4">FH1-B-B1</strain>
        <strain evidence="1 3">FH1-B-C1</strain>
    </source>
</reference>
<proteinExistence type="predicted"/>
<gene>
    <name evidence="1" type="ORF">CH360_08015</name>
    <name evidence="2" type="ORF">CH373_10270</name>
</gene>
<name>A0A2M9ZMM5_9LEPT</name>
<evidence type="ECO:0000313" key="4">
    <source>
        <dbReference type="Proteomes" id="UP000231990"/>
    </source>
</evidence>
<comment type="caution">
    <text evidence="2">The sequence shown here is derived from an EMBL/GenBank/DDBJ whole genome shotgun (WGS) entry which is preliminary data.</text>
</comment>
<dbReference type="RefSeq" id="WP_100713490.1">
    <property type="nucleotide sequence ID" value="NZ_NPDY01000005.1"/>
</dbReference>
<sequence>MNSKAENHSSIFEPYGHSDLYSLDNLYFSPARNHEIWDLSRVREFSPAVLAFLYARAELLEESLEIRKISNLFKKGLSCVSGKDSPRFIQVSGFVPKLIGQKVPLHFFLEPEQESKESSELFLNKDETFHFNLGEGKGFQLFGSWKGREYLFQFRKSQCNLTSLLGDFSTFAKERKISGNLFLRTNRQSYLHFIKPGAGLSSVFVQEKNSNLPEFLFIALEYSRVSE</sequence>
<organism evidence="2 4">
    <name type="scientific">Leptospira perolatii</name>
    <dbReference type="NCBI Taxonomy" id="2023191"/>
    <lineage>
        <taxon>Bacteria</taxon>
        <taxon>Pseudomonadati</taxon>
        <taxon>Spirochaetota</taxon>
        <taxon>Spirochaetia</taxon>
        <taxon>Leptospirales</taxon>
        <taxon>Leptospiraceae</taxon>
        <taxon>Leptospira</taxon>
    </lineage>
</organism>
<evidence type="ECO:0000313" key="3">
    <source>
        <dbReference type="Proteomes" id="UP000231962"/>
    </source>
</evidence>